<dbReference type="InterPro" id="IPR054505">
    <property type="entry name" value="Myb_DNA-bind_8"/>
</dbReference>
<comment type="caution">
    <text evidence="3">The sequence shown here is derived from an EMBL/GenBank/DDBJ whole genome shotgun (WGS) entry which is preliminary data.</text>
</comment>
<name>A0A9X0BHL4_9EURO</name>
<dbReference type="AlphaFoldDB" id="A0A9X0BHL4"/>
<protein>
    <recommendedName>
        <fullName evidence="2">Myb-like DNA-binding domain-containing protein</fullName>
    </recommendedName>
</protein>
<gene>
    <name evidence="3" type="ORF">N7530_011384</name>
</gene>
<dbReference type="Proteomes" id="UP001147760">
    <property type="component" value="Unassembled WGS sequence"/>
</dbReference>
<dbReference type="EMBL" id="JAPWDO010000008">
    <property type="protein sequence ID" value="KAJ5459440.1"/>
    <property type="molecule type" value="Genomic_DNA"/>
</dbReference>
<dbReference type="OrthoDB" id="4365092at2759"/>
<evidence type="ECO:0000256" key="1">
    <source>
        <dbReference type="SAM" id="MobiDB-lite"/>
    </source>
</evidence>
<evidence type="ECO:0000259" key="2">
    <source>
        <dbReference type="Pfam" id="PF22980"/>
    </source>
</evidence>
<evidence type="ECO:0000313" key="4">
    <source>
        <dbReference type="Proteomes" id="UP001147760"/>
    </source>
</evidence>
<feature type="compositionally biased region" description="Basic and acidic residues" evidence="1">
    <location>
        <begin position="87"/>
        <end position="111"/>
    </location>
</feature>
<feature type="region of interest" description="Disordered" evidence="1">
    <location>
        <begin position="80"/>
        <end position="111"/>
    </location>
</feature>
<organism evidence="3 4">
    <name type="scientific">Penicillium desertorum</name>
    <dbReference type="NCBI Taxonomy" id="1303715"/>
    <lineage>
        <taxon>Eukaryota</taxon>
        <taxon>Fungi</taxon>
        <taxon>Dikarya</taxon>
        <taxon>Ascomycota</taxon>
        <taxon>Pezizomycotina</taxon>
        <taxon>Eurotiomycetes</taxon>
        <taxon>Eurotiomycetidae</taxon>
        <taxon>Eurotiales</taxon>
        <taxon>Aspergillaceae</taxon>
        <taxon>Penicillium</taxon>
    </lineage>
</organism>
<feature type="domain" description="Myb-like DNA-binding" evidence="2">
    <location>
        <begin position="36"/>
        <end position="77"/>
    </location>
</feature>
<reference evidence="3" key="1">
    <citation type="submission" date="2022-12" db="EMBL/GenBank/DDBJ databases">
        <authorList>
            <person name="Petersen C."/>
        </authorList>
    </citation>
    <scope>NUCLEOTIDE SEQUENCE</scope>
    <source>
        <strain evidence="3">IBT 17660</strain>
    </source>
</reference>
<accession>A0A9X0BHL4</accession>
<dbReference type="Pfam" id="PF22980">
    <property type="entry name" value="Myb_DNA-bind_8"/>
    <property type="match status" value="1"/>
</dbReference>
<proteinExistence type="predicted"/>
<evidence type="ECO:0000313" key="3">
    <source>
        <dbReference type="EMBL" id="KAJ5459440.1"/>
    </source>
</evidence>
<sequence>MAPSTEPKAKGKQPAKVPRLKLNLKAPAKAAPKVSDEVFLLTLLKDIKVDHEAAAAAFGIKKPASRMRYIRLQQKYGFKTVGHRQKKESPAHDADVTGGEADGKAAESRDD</sequence>
<reference evidence="3" key="2">
    <citation type="journal article" date="2023" name="IMA Fungus">
        <title>Comparative genomic study of the Penicillium genus elucidates a diverse pangenome and 15 lateral gene transfer events.</title>
        <authorList>
            <person name="Petersen C."/>
            <person name="Sorensen T."/>
            <person name="Nielsen M.R."/>
            <person name="Sondergaard T.E."/>
            <person name="Sorensen J.L."/>
            <person name="Fitzpatrick D.A."/>
            <person name="Frisvad J.C."/>
            <person name="Nielsen K.L."/>
        </authorList>
    </citation>
    <scope>NUCLEOTIDE SEQUENCE</scope>
    <source>
        <strain evidence="3">IBT 17660</strain>
    </source>
</reference>
<keyword evidence="4" id="KW-1185">Reference proteome</keyword>